<organism evidence="1 2">
    <name type="scientific">Sphingomonas oligophenolica</name>
    <dbReference type="NCBI Taxonomy" id="301154"/>
    <lineage>
        <taxon>Bacteria</taxon>
        <taxon>Pseudomonadati</taxon>
        <taxon>Pseudomonadota</taxon>
        <taxon>Alphaproteobacteria</taxon>
        <taxon>Sphingomonadales</taxon>
        <taxon>Sphingomonadaceae</taxon>
        <taxon>Sphingomonas</taxon>
    </lineage>
</organism>
<protein>
    <recommendedName>
        <fullName evidence="3">DUF3631 domain-containing protein</fullName>
    </recommendedName>
</protein>
<dbReference type="EMBL" id="JBDIME010000006">
    <property type="protein sequence ID" value="MEN2789863.1"/>
    <property type="molecule type" value="Genomic_DNA"/>
</dbReference>
<dbReference type="Proteomes" id="UP001419910">
    <property type="component" value="Unassembled WGS sequence"/>
</dbReference>
<reference evidence="1 2" key="1">
    <citation type="submission" date="2024-05" db="EMBL/GenBank/DDBJ databases">
        <authorList>
            <person name="Liu Q."/>
            <person name="Xin Y.-H."/>
        </authorList>
    </citation>
    <scope>NUCLEOTIDE SEQUENCE [LARGE SCALE GENOMIC DNA]</scope>
    <source>
        <strain evidence="1 2">CGMCC 1.10181</strain>
    </source>
</reference>
<keyword evidence="2" id="KW-1185">Reference proteome</keyword>
<accession>A0ABU9Y233</accession>
<gene>
    <name evidence="1" type="ORF">ABC974_09515</name>
</gene>
<evidence type="ECO:0008006" key="3">
    <source>
        <dbReference type="Google" id="ProtNLM"/>
    </source>
</evidence>
<dbReference type="SUPFAM" id="SSF52540">
    <property type="entry name" value="P-loop containing nucleoside triphosphate hydrolases"/>
    <property type="match status" value="1"/>
</dbReference>
<proteinExistence type="predicted"/>
<dbReference type="InterPro" id="IPR027417">
    <property type="entry name" value="P-loop_NTPase"/>
</dbReference>
<comment type="caution">
    <text evidence="1">The sequence shown here is derived from an EMBL/GenBank/DDBJ whole genome shotgun (WGS) entry which is preliminary data.</text>
</comment>
<name>A0ABU9Y233_9SPHN</name>
<evidence type="ECO:0000313" key="1">
    <source>
        <dbReference type="EMBL" id="MEN2789863.1"/>
    </source>
</evidence>
<sequence>MNTDTPVPTPTISRLCADGTMIELLYDADLAITSLAVCRPSGKVSIETQVDLSTGERLVSYAPTNNLFTSGCVLLPSEVGTFDDKAELLEQVRAFIHHYVDLSPLYEDIAAHYVLLTWVHDAFNELPYLRFRGDFGTGKTRALLAIGSISYKPFFASGASTVSPIFHILDEFGGTLILDEADLRFSDATADLSKILNNGNMKGLPVLRTMTNRNRELNPRAFKVFGPKIVGMRESFADRALESRFLTENTGGRPLRPDISIYLPDAMKTDAQALRNQLLAWRFAARHTVGIDPNRLIAGVSPRANQITLPLLSLIDDGDLRDRIAAELVAEEARVSSERASIPDIAVLAAITEAAAVSPTAHIAVADIARRVSRKNSGSFENSFTPKAVGSIVRTKLRLPTVKSNGVYVIPNTARPAIAALATRHGLSADATDSTNATARGFVARSAKNARGA</sequence>
<dbReference type="RefSeq" id="WP_343891348.1">
    <property type="nucleotide sequence ID" value="NZ_BAAAEH010000040.1"/>
</dbReference>
<evidence type="ECO:0000313" key="2">
    <source>
        <dbReference type="Proteomes" id="UP001419910"/>
    </source>
</evidence>